<keyword evidence="2 6" id="KW-0456">Lyase</keyword>
<dbReference type="Gene3D" id="3.20.70.20">
    <property type="match status" value="1"/>
</dbReference>
<dbReference type="InterPro" id="IPR001150">
    <property type="entry name" value="Gly_radical"/>
</dbReference>
<keyword evidence="1 3" id="KW-0556">Organic radical</keyword>
<evidence type="ECO:0000313" key="7">
    <source>
        <dbReference type="Proteomes" id="UP000001572"/>
    </source>
</evidence>
<evidence type="ECO:0000256" key="1">
    <source>
        <dbReference type="ARBA" id="ARBA00022818"/>
    </source>
</evidence>
<dbReference type="PROSITE" id="PS51149">
    <property type="entry name" value="GLY_RADICAL_2"/>
    <property type="match status" value="1"/>
</dbReference>
<proteinExistence type="predicted"/>
<keyword evidence="7" id="KW-1185">Reference proteome</keyword>
<dbReference type="Pfam" id="PF01228">
    <property type="entry name" value="Gly_radical"/>
    <property type="match status" value="1"/>
</dbReference>
<dbReference type="KEGG" id="amt:Amet_0506"/>
<dbReference type="GO" id="GO:0005829">
    <property type="term" value="C:cytosol"/>
    <property type="evidence" value="ECO:0007669"/>
    <property type="project" value="TreeGrafter"/>
</dbReference>
<protein>
    <submittedName>
        <fullName evidence="6">Pyruvate formate-lyase</fullName>
        <ecNumber evidence="6">2.3.1.54</ecNumber>
    </submittedName>
</protein>
<dbReference type="PROSITE" id="PS51554">
    <property type="entry name" value="PFL"/>
    <property type="match status" value="1"/>
</dbReference>
<dbReference type="EMBL" id="CP000724">
    <property type="protein sequence ID" value="ABR46733.1"/>
    <property type="molecule type" value="Genomic_DNA"/>
</dbReference>
<dbReference type="SUPFAM" id="SSF51998">
    <property type="entry name" value="PFL-like glycyl radical enzymes"/>
    <property type="match status" value="1"/>
</dbReference>
<dbReference type="EC" id="2.3.1.54" evidence="6"/>
<dbReference type="AlphaFoldDB" id="A6TKL5"/>
<feature type="modified residue" description="Glycine radical" evidence="3">
    <location>
        <position position="781"/>
    </location>
</feature>
<dbReference type="PROSITE" id="PS00850">
    <property type="entry name" value="GLY_RADICAL_1"/>
    <property type="match status" value="1"/>
</dbReference>
<dbReference type="PANTHER" id="PTHR43641">
    <property type="entry name" value="FORMATE ACETYLTRANSFERASE 3-RELATED"/>
    <property type="match status" value="1"/>
</dbReference>
<gene>
    <name evidence="6" type="ordered locus">Amet_0506</name>
</gene>
<sequence length="806" mass="90784">MKNVVTYNEKELRRSMTPRIEAMRKEIVHSKPILCSERALLVTEAYAETEALPSVTRRAFALKKILGNMTQNIFEGELIVGSHGSNGRRSAPVFPEFSTKWLEEELDEILETRTQDTFIVPKNVKEDLKDIFPYWRGKTIHDRYRAMLPDETKRARDAYMFTRGLFEQNGYGHTAYDIPKLLKVGLVGIKSEVNEKMQTLDLTTSEGLEKKLFYEGLIVCCDSVIAYAKRYAQRALELADQEKNPVRKKELEKIADVCQWVPENPARDTWDAIQVVAFMQLIIQTETNGDSVCPGRLDQYLYSYYKNDMAEGRYTIDEIQELLDCLWIKLNEIIKIQASESVRIHPGFPMTPTVTIGGQTPEGEDATNELSYLMLNSQEHIRLTNPQFTVRFHKDTPEDFKLRVVEVVKLGTGMPAMFGDEACIAALKRGCPDMPMERIRDYRIVGCVELAPRGFQGRVNGGFLNVARVVDLALNNGVDRLTNEQIGPQTGAPEDLKDFDDVLTAVRTQTAYFVKHQVINAAVVDMVQREHTPHLFLSSLVEGCIENGKDMTQGGSLWGGTPILHVGEATAADSLIGVKKAVFDDQLISMKELKEILDSNFAGAQGEKIYQALLAMPKYGNDDDYADEVMQKMINIFFDEIEKHKDIDGRFYTSTILTLGATVPHGWTTGATANGRKATMPVADSMSASNGADKEGPTAMLLSASKIDQTRTIEGNVVNLKFTKMALEEKKNLQQLVNLVSVYFDDLKGQEIQVNVVDESTLKDAQEYPEKHQDLIIRVAGYSARFTELAKELQDDIIRRTEYNTL</sequence>
<keyword evidence="6" id="KW-0012">Acyltransferase</keyword>
<dbReference type="GO" id="GO:0008861">
    <property type="term" value="F:formate C-acetyltransferase activity"/>
    <property type="evidence" value="ECO:0007669"/>
    <property type="project" value="UniProtKB-EC"/>
</dbReference>
<dbReference type="PANTHER" id="PTHR43641:SF2">
    <property type="entry name" value="DEHYDRATASE YBIW-RELATED"/>
    <property type="match status" value="1"/>
</dbReference>
<dbReference type="InterPro" id="IPR010098">
    <property type="entry name" value="PFL2/GDeHydtase_fam"/>
</dbReference>
<dbReference type="HOGENOM" id="CLU_009096_0_1_9"/>
<dbReference type="Proteomes" id="UP000001572">
    <property type="component" value="Chromosome"/>
</dbReference>
<evidence type="ECO:0000259" key="5">
    <source>
        <dbReference type="PROSITE" id="PS51554"/>
    </source>
</evidence>
<dbReference type="OrthoDB" id="9803969at2"/>
<evidence type="ECO:0000256" key="3">
    <source>
        <dbReference type="PROSITE-ProRule" id="PRU00493"/>
    </source>
</evidence>
<dbReference type="InterPro" id="IPR019777">
    <property type="entry name" value="Form_AcTrfase_GR_CS"/>
</dbReference>
<accession>A6TKL5</accession>
<dbReference type="InterPro" id="IPR051215">
    <property type="entry name" value="GRE"/>
</dbReference>
<dbReference type="GO" id="GO:0016829">
    <property type="term" value="F:lyase activity"/>
    <property type="evidence" value="ECO:0007669"/>
    <property type="project" value="UniProtKB-KW"/>
</dbReference>
<feature type="domain" description="PFL" evidence="5">
    <location>
        <begin position="18"/>
        <end position="677"/>
    </location>
</feature>
<evidence type="ECO:0000259" key="4">
    <source>
        <dbReference type="PROSITE" id="PS51149"/>
    </source>
</evidence>
<feature type="domain" description="Glycine radical" evidence="4">
    <location>
        <begin position="684"/>
        <end position="806"/>
    </location>
</feature>
<keyword evidence="6" id="KW-0808">Transferase</keyword>
<dbReference type="RefSeq" id="WP_011971641.1">
    <property type="nucleotide sequence ID" value="NC_009633.1"/>
</dbReference>
<dbReference type="Pfam" id="PF02901">
    <property type="entry name" value="PFL-like"/>
    <property type="match status" value="1"/>
</dbReference>
<dbReference type="InterPro" id="IPR004184">
    <property type="entry name" value="PFL_dom"/>
</dbReference>
<dbReference type="STRING" id="293826.Amet_0506"/>
<evidence type="ECO:0000256" key="2">
    <source>
        <dbReference type="ARBA" id="ARBA00023239"/>
    </source>
</evidence>
<evidence type="ECO:0000313" key="6">
    <source>
        <dbReference type="EMBL" id="ABR46733.1"/>
    </source>
</evidence>
<dbReference type="NCBIfam" id="TIGR01774">
    <property type="entry name" value="PFL2-3"/>
    <property type="match status" value="1"/>
</dbReference>
<reference evidence="7" key="1">
    <citation type="journal article" date="2016" name="Genome Announc.">
        <title>Complete genome sequence of Alkaliphilus metalliredigens strain QYMF, an alkaliphilic and metal-reducing bacterium isolated from borax-contaminated leachate ponds.</title>
        <authorList>
            <person name="Hwang C."/>
            <person name="Copeland A."/>
            <person name="Lucas S."/>
            <person name="Lapidus A."/>
            <person name="Barry K."/>
            <person name="Detter J.C."/>
            <person name="Glavina Del Rio T."/>
            <person name="Hammon N."/>
            <person name="Israni S."/>
            <person name="Dalin E."/>
            <person name="Tice H."/>
            <person name="Pitluck S."/>
            <person name="Chertkov O."/>
            <person name="Brettin T."/>
            <person name="Bruce D."/>
            <person name="Han C."/>
            <person name="Schmutz J."/>
            <person name="Larimer F."/>
            <person name="Land M.L."/>
            <person name="Hauser L."/>
            <person name="Kyrpides N."/>
            <person name="Mikhailova N."/>
            <person name="Ye Q."/>
            <person name="Zhou J."/>
            <person name="Richardson P."/>
            <person name="Fields M.W."/>
        </authorList>
    </citation>
    <scope>NUCLEOTIDE SEQUENCE [LARGE SCALE GENOMIC DNA]</scope>
    <source>
        <strain evidence="7">QYMF</strain>
    </source>
</reference>
<organism evidence="6 7">
    <name type="scientific">Alkaliphilus metalliredigens (strain QYMF)</name>
    <dbReference type="NCBI Taxonomy" id="293826"/>
    <lineage>
        <taxon>Bacteria</taxon>
        <taxon>Bacillati</taxon>
        <taxon>Bacillota</taxon>
        <taxon>Clostridia</taxon>
        <taxon>Peptostreptococcales</taxon>
        <taxon>Natronincolaceae</taxon>
        <taxon>Alkaliphilus</taxon>
    </lineage>
</organism>
<dbReference type="eggNOG" id="COG1882">
    <property type="taxonomic scope" value="Bacteria"/>
</dbReference>
<keyword evidence="6" id="KW-0670">Pyruvate</keyword>
<name>A6TKL5_ALKMQ</name>